<dbReference type="AlphaFoldDB" id="A0A4P9WCJ0"/>
<dbReference type="PANTHER" id="PTHR10353:SF36">
    <property type="entry name" value="LP05116P"/>
    <property type="match status" value="1"/>
</dbReference>
<dbReference type="PROSITE" id="PS00572">
    <property type="entry name" value="GLYCOSYL_HYDROL_F1_1"/>
    <property type="match status" value="1"/>
</dbReference>
<keyword evidence="3 7" id="KW-0378">Hydrolase</keyword>
<evidence type="ECO:0000256" key="5">
    <source>
        <dbReference type="PROSITE-ProRule" id="PRU10055"/>
    </source>
</evidence>
<accession>A0A4P9WCJ0</accession>
<dbReference type="InterPro" id="IPR033132">
    <property type="entry name" value="GH_1_N_CS"/>
</dbReference>
<dbReference type="EMBL" id="KZ996136">
    <property type="protein sequence ID" value="RKO89365.1"/>
    <property type="molecule type" value="Genomic_DNA"/>
</dbReference>
<sequence>MLSSSAAFNLKPPAFPPKDFVFGCATSAYQIEGSAWNEDGKGKSIWDTYAQTPGNIGHNDTGDVACDHYHRYKSDVQLFKNLGVNHYSFTISWTRILPNGRGPVNKKGLQFYKNLLGELHAAGITPICTLYHWDLPQALFDEYQGWVDRKVVDDFKHYATVVFEELGGMCSFWSTMNEPGTFCVRKRFGEGEGSRLKSKSTWDPSAPLKCLHNALLAHASAVKIYRDGNYPGRIGVITDGQVYYPLDPTSAADADAAQRAMTYYFGWVNHPIWNGDYPPRMRKELGSLLPTFTAEEIALVKGSSDYYAFDGYTSGFATLDPTCNPKNSSSVSTPTNYNNGILIGSPTQGGWNFQVPDGFRAALNYIHEQFSPPVMYITENGMAVLNEAVLPIDRVLDDANRVDWYRTYLQQLRAAIEVDKLPIKGFVYWSCMDNFEWADGYSSKFGVTHVNFATQQRTPKKSATFLKDVITKGHNLDHWYP</sequence>
<dbReference type="PROSITE" id="PS00653">
    <property type="entry name" value="GLYCOSYL_HYDROL_F1_2"/>
    <property type="match status" value="1"/>
</dbReference>
<evidence type="ECO:0000256" key="7">
    <source>
        <dbReference type="RuleBase" id="RU004468"/>
    </source>
</evidence>
<dbReference type="InterPro" id="IPR017853">
    <property type="entry name" value="GH"/>
</dbReference>
<reference evidence="9" key="1">
    <citation type="journal article" date="2018" name="Nat. Microbiol.">
        <title>Leveraging single-cell genomics to expand the fungal tree of life.</title>
        <authorList>
            <person name="Ahrendt S.R."/>
            <person name="Quandt C.A."/>
            <person name="Ciobanu D."/>
            <person name="Clum A."/>
            <person name="Salamov A."/>
            <person name="Andreopoulos B."/>
            <person name="Cheng J.F."/>
            <person name="Woyke T."/>
            <person name="Pelin A."/>
            <person name="Henrissat B."/>
            <person name="Reynolds N.K."/>
            <person name="Benny G.L."/>
            <person name="Smith M.E."/>
            <person name="James T.Y."/>
            <person name="Grigoriev I.V."/>
        </authorList>
    </citation>
    <scope>NUCLEOTIDE SEQUENCE [LARGE SCALE GENOMIC DNA]</scope>
</reference>
<evidence type="ECO:0000256" key="4">
    <source>
        <dbReference type="ARBA" id="ARBA00023295"/>
    </source>
</evidence>
<dbReference type="Proteomes" id="UP000269721">
    <property type="component" value="Unassembled WGS sequence"/>
</dbReference>
<protein>
    <recommendedName>
        <fullName evidence="2">beta-glucosidase</fullName>
        <ecNumber evidence="2">3.2.1.21</ecNumber>
    </recommendedName>
</protein>
<gene>
    <name evidence="8" type="ORF">BDK51DRAFT_21622</name>
</gene>
<dbReference type="EC" id="3.2.1.21" evidence="2"/>
<dbReference type="Pfam" id="PF00232">
    <property type="entry name" value="Glyco_hydro_1"/>
    <property type="match status" value="1"/>
</dbReference>
<dbReference type="InterPro" id="IPR001360">
    <property type="entry name" value="Glyco_hydro_1"/>
</dbReference>
<proteinExistence type="inferred from homology"/>
<dbReference type="PRINTS" id="PR00131">
    <property type="entry name" value="GLHYDRLASE1"/>
</dbReference>
<dbReference type="Gene3D" id="3.20.20.80">
    <property type="entry name" value="Glycosidases"/>
    <property type="match status" value="1"/>
</dbReference>
<evidence type="ECO:0000256" key="1">
    <source>
        <dbReference type="ARBA" id="ARBA00010838"/>
    </source>
</evidence>
<evidence type="ECO:0000256" key="2">
    <source>
        <dbReference type="ARBA" id="ARBA00012744"/>
    </source>
</evidence>
<dbReference type="GO" id="GO:0005975">
    <property type="term" value="P:carbohydrate metabolic process"/>
    <property type="evidence" value="ECO:0007669"/>
    <property type="project" value="InterPro"/>
</dbReference>
<dbReference type="OrthoDB" id="65569at2759"/>
<dbReference type="PANTHER" id="PTHR10353">
    <property type="entry name" value="GLYCOSYL HYDROLASE"/>
    <property type="match status" value="1"/>
</dbReference>
<keyword evidence="9" id="KW-1185">Reference proteome</keyword>
<organism evidence="8 9">
    <name type="scientific">Blyttiomyces helicus</name>
    <dbReference type="NCBI Taxonomy" id="388810"/>
    <lineage>
        <taxon>Eukaryota</taxon>
        <taxon>Fungi</taxon>
        <taxon>Fungi incertae sedis</taxon>
        <taxon>Chytridiomycota</taxon>
        <taxon>Chytridiomycota incertae sedis</taxon>
        <taxon>Chytridiomycetes</taxon>
        <taxon>Chytridiomycetes incertae sedis</taxon>
        <taxon>Blyttiomyces</taxon>
    </lineage>
</organism>
<feature type="active site" description="Nucleophile" evidence="5">
    <location>
        <position position="379"/>
    </location>
</feature>
<evidence type="ECO:0000256" key="3">
    <source>
        <dbReference type="ARBA" id="ARBA00022801"/>
    </source>
</evidence>
<evidence type="ECO:0000256" key="6">
    <source>
        <dbReference type="RuleBase" id="RU003690"/>
    </source>
</evidence>
<evidence type="ECO:0000313" key="8">
    <source>
        <dbReference type="EMBL" id="RKO89365.1"/>
    </source>
</evidence>
<name>A0A4P9WCJ0_9FUNG</name>
<dbReference type="FunFam" id="3.20.20.80:FF:000041">
    <property type="entry name" value="Beta-glucosidase 7"/>
    <property type="match status" value="1"/>
</dbReference>
<dbReference type="SUPFAM" id="SSF51445">
    <property type="entry name" value="(Trans)glycosidases"/>
    <property type="match status" value="1"/>
</dbReference>
<comment type="similarity">
    <text evidence="1 6">Belongs to the glycosyl hydrolase 1 family.</text>
</comment>
<evidence type="ECO:0000313" key="9">
    <source>
        <dbReference type="Proteomes" id="UP000269721"/>
    </source>
</evidence>
<dbReference type="GO" id="GO:0008422">
    <property type="term" value="F:beta-glucosidase activity"/>
    <property type="evidence" value="ECO:0007669"/>
    <property type="project" value="TreeGrafter"/>
</dbReference>
<keyword evidence="4 7" id="KW-0326">Glycosidase</keyword>
<dbReference type="InterPro" id="IPR018120">
    <property type="entry name" value="Glyco_hydro_1_AS"/>
</dbReference>